<accession>A0A8I1D7H0</accession>
<dbReference type="RefSeq" id="WP_149357602.1">
    <property type="nucleotide sequence ID" value="NZ_JAECSB010000057.1"/>
</dbReference>
<evidence type="ECO:0000259" key="2">
    <source>
        <dbReference type="Pfam" id="PF20712"/>
    </source>
</evidence>
<keyword evidence="1" id="KW-1133">Transmembrane helix</keyword>
<dbReference type="EMBL" id="JAECSB010000057">
    <property type="protein sequence ID" value="MBH5144212.1"/>
    <property type="molecule type" value="Genomic_DNA"/>
</dbReference>
<dbReference type="Proteomes" id="UP000627573">
    <property type="component" value="Unassembled WGS sequence"/>
</dbReference>
<keyword evidence="1" id="KW-0812">Transmembrane</keyword>
<name>A0A8I1D7H0_RHOER</name>
<gene>
    <name evidence="3" type="ORF">I3517_16470</name>
</gene>
<reference evidence="3 4" key="1">
    <citation type="submission" date="2020-12" db="EMBL/GenBank/DDBJ databases">
        <title>Draft genome sequence of furan degrading bacterial strain FUR100.</title>
        <authorList>
            <person name="Woiski C."/>
        </authorList>
    </citation>
    <scope>NUCLEOTIDE SEQUENCE [LARGE SCALE GENOMIC DNA]</scope>
    <source>
        <strain evidence="3 4">FUR100</strain>
    </source>
</reference>
<evidence type="ECO:0000256" key="1">
    <source>
        <dbReference type="SAM" id="Phobius"/>
    </source>
</evidence>
<dbReference type="Pfam" id="PF20712">
    <property type="entry name" value="CyanoTRADDas_TM"/>
    <property type="match status" value="1"/>
</dbReference>
<dbReference type="AlphaFoldDB" id="A0A8I1D7H0"/>
<feature type="domain" description="Cyanobacterial TRADD-N associated 2 transmembrane" evidence="2">
    <location>
        <begin position="96"/>
        <end position="163"/>
    </location>
</feature>
<organism evidence="3 4">
    <name type="scientific">Rhodococcus erythropolis</name>
    <name type="common">Arthrobacter picolinophilus</name>
    <dbReference type="NCBI Taxonomy" id="1833"/>
    <lineage>
        <taxon>Bacteria</taxon>
        <taxon>Bacillati</taxon>
        <taxon>Actinomycetota</taxon>
        <taxon>Actinomycetes</taxon>
        <taxon>Mycobacteriales</taxon>
        <taxon>Nocardiaceae</taxon>
        <taxon>Rhodococcus</taxon>
        <taxon>Rhodococcus erythropolis group</taxon>
    </lineage>
</organism>
<evidence type="ECO:0000313" key="4">
    <source>
        <dbReference type="Proteomes" id="UP000627573"/>
    </source>
</evidence>
<keyword evidence="1" id="KW-0472">Membrane</keyword>
<comment type="caution">
    <text evidence="3">The sequence shown here is derived from an EMBL/GenBank/DDBJ whole genome shotgun (WGS) entry which is preliminary data.</text>
</comment>
<dbReference type="InterPro" id="IPR048567">
    <property type="entry name" value="CyanoTRADDas_TM"/>
</dbReference>
<proteinExistence type="predicted"/>
<evidence type="ECO:0000313" key="3">
    <source>
        <dbReference type="EMBL" id="MBH5144212.1"/>
    </source>
</evidence>
<feature type="transmembrane region" description="Helical" evidence="1">
    <location>
        <begin position="24"/>
        <end position="45"/>
    </location>
</feature>
<protein>
    <recommendedName>
        <fullName evidence="2">Cyanobacterial TRADD-N associated 2 transmembrane domain-containing protein</fullName>
    </recommendedName>
</protein>
<keyword evidence="4" id="KW-1185">Reference proteome</keyword>
<sequence>MSENSAVSAASIMADTGIIQFQPLSSTILVVALVLFLTMAMSMLFQLRKARYEATVTEIRNATANTIDQPEIPSIDPIQLQRREDLALLKEYHARSLTQSQLSFRFALGAAVFGFVFILFSVGTVAVGGYDQVGVAGMQLGAGVVVESVAGLFFVLSNQSRTMLGAFFDKLREDRKLDESLRLARELPESSPVRDRLQAALAIQLAGADETVLSAVLHLASSAPEPDRAVRTITEEAS</sequence>
<feature type="transmembrane region" description="Helical" evidence="1">
    <location>
        <begin position="136"/>
        <end position="156"/>
    </location>
</feature>
<feature type="transmembrane region" description="Helical" evidence="1">
    <location>
        <begin position="106"/>
        <end position="130"/>
    </location>
</feature>